<name>A0A3S5ECL8_AGGAP</name>
<dbReference type="Proteomes" id="UP000272690">
    <property type="component" value="Chromosome"/>
</dbReference>
<gene>
    <name evidence="1" type="ORF">NCTC5906_00014</name>
</gene>
<dbReference type="AlphaFoldDB" id="A0A3S5ECL8"/>
<dbReference type="RefSeq" id="WP_232010632.1">
    <property type="nucleotide sequence ID" value="NZ_LR134327.1"/>
</dbReference>
<reference evidence="1 2" key="1">
    <citation type="submission" date="2018-12" db="EMBL/GenBank/DDBJ databases">
        <authorList>
            <consortium name="Pathogen Informatics"/>
        </authorList>
    </citation>
    <scope>NUCLEOTIDE SEQUENCE [LARGE SCALE GENOMIC DNA]</scope>
    <source>
        <strain evidence="1 2">NCTC5906</strain>
    </source>
</reference>
<evidence type="ECO:0000313" key="1">
    <source>
        <dbReference type="EMBL" id="VEF40566.1"/>
    </source>
</evidence>
<protein>
    <submittedName>
        <fullName evidence="1">Uncharacterized protein</fullName>
    </submittedName>
</protein>
<organism evidence="1 2">
    <name type="scientific">Aggregatibacter aphrophilus ATCC 33389</name>
    <dbReference type="NCBI Taxonomy" id="985008"/>
    <lineage>
        <taxon>Bacteria</taxon>
        <taxon>Pseudomonadati</taxon>
        <taxon>Pseudomonadota</taxon>
        <taxon>Gammaproteobacteria</taxon>
        <taxon>Pasteurellales</taxon>
        <taxon>Pasteurellaceae</taxon>
        <taxon>Aggregatibacter</taxon>
    </lineage>
</organism>
<accession>A0A3S5ECL8</accession>
<evidence type="ECO:0000313" key="2">
    <source>
        <dbReference type="Proteomes" id="UP000272690"/>
    </source>
</evidence>
<dbReference type="GeneID" id="69059858"/>
<dbReference type="EMBL" id="LR134327">
    <property type="protein sequence ID" value="VEF40566.1"/>
    <property type="molecule type" value="Genomic_DNA"/>
</dbReference>
<sequence>MTDEQHDLFADDHEMVGQLFDKLDHIPDDELSKSWESVLVKLVQLIKSRI</sequence>
<proteinExistence type="predicted"/>